<dbReference type="EMBL" id="WHVB01000071">
    <property type="protein sequence ID" value="KAF8463402.1"/>
    <property type="molecule type" value="Genomic_DNA"/>
</dbReference>
<keyword evidence="2" id="KW-1185">Reference proteome</keyword>
<organism evidence="1 2">
    <name type="scientific">Russula ochroleuca</name>
    <dbReference type="NCBI Taxonomy" id="152965"/>
    <lineage>
        <taxon>Eukaryota</taxon>
        <taxon>Fungi</taxon>
        <taxon>Dikarya</taxon>
        <taxon>Basidiomycota</taxon>
        <taxon>Agaricomycotina</taxon>
        <taxon>Agaricomycetes</taxon>
        <taxon>Russulales</taxon>
        <taxon>Russulaceae</taxon>
        <taxon>Russula</taxon>
    </lineage>
</organism>
<dbReference type="Proteomes" id="UP000759537">
    <property type="component" value="Unassembled WGS sequence"/>
</dbReference>
<gene>
    <name evidence="1" type="ORF">DFH94DRAFT_453071</name>
</gene>
<reference evidence="1" key="2">
    <citation type="journal article" date="2020" name="Nat. Commun.">
        <title>Large-scale genome sequencing of mycorrhizal fungi provides insights into the early evolution of symbiotic traits.</title>
        <authorList>
            <person name="Miyauchi S."/>
            <person name="Kiss E."/>
            <person name="Kuo A."/>
            <person name="Drula E."/>
            <person name="Kohler A."/>
            <person name="Sanchez-Garcia M."/>
            <person name="Morin E."/>
            <person name="Andreopoulos B."/>
            <person name="Barry K.W."/>
            <person name="Bonito G."/>
            <person name="Buee M."/>
            <person name="Carver A."/>
            <person name="Chen C."/>
            <person name="Cichocki N."/>
            <person name="Clum A."/>
            <person name="Culley D."/>
            <person name="Crous P.W."/>
            <person name="Fauchery L."/>
            <person name="Girlanda M."/>
            <person name="Hayes R.D."/>
            <person name="Keri Z."/>
            <person name="LaButti K."/>
            <person name="Lipzen A."/>
            <person name="Lombard V."/>
            <person name="Magnuson J."/>
            <person name="Maillard F."/>
            <person name="Murat C."/>
            <person name="Nolan M."/>
            <person name="Ohm R.A."/>
            <person name="Pangilinan J."/>
            <person name="Pereira M.F."/>
            <person name="Perotto S."/>
            <person name="Peter M."/>
            <person name="Pfister S."/>
            <person name="Riley R."/>
            <person name="Sitrit Y."/>
            <person name="Stielow J.B."/>
            <person name="Szollosi G."/>
            <person name="Zifcakova L."/>
            <person name="Stursova M."/>
            <person name="Spatafora J.W."/>
            <person name="Tedersoo L."/>
            <person name="Vaario L.M."/>
            <person name="Yamada A."/>
            <person name="Yan M."/>
            <person name="Wang P."/>
            <person name="Xu J."/>
            <person name="Bruns T."/>
            <person name="Baldrian P."/>
            <person name="Vilgalys R."/>
            <person name="Dunand C."/>
            <person name="Henrissat B."/>
            <person name="Grigoriev I.V."/>
            <person name="Hibbett D."/>
            <person name="Nagy L.G."/>
            <person name="Martin F.M."/>
        </authorList>
    </citation>
    <scope>NUCLEOTIDE SEQUENCE</scope>
    <source>
        <strain evidence="1">Prilba</strain>
    </source>
</reference>
<proteinExistence type="predicted"/>
<evidence type="ECO:0000313" key="1">
    <source>
        <dbReference type="EMBL" id="KAF8463402.1"/>
    </source>
</evidence>
<accession>A0A9P5MPW8</accession>
<protein>
    <submittedName>
        <fullName evidence="1">Uncharacterized protein</fullName>
    </submittedName>
</protein>
<reference evidence="1" key="1">
    <citation type="submission" date="2019-10" db="EMBL/GenBank/DDBJ databases">
        <authorList>
            <consortium name="DOE Joint Genome Institute"/>
            <person name="Kuo A."/>
            <person name="Miyauchi S."/>
            <person name="Kiss E."/>
            <person name="Drula E."/>
            <person name="Kohler A."/>
            <person name="Sanchez-Garcia M."/>
            <person name="Andreopoulos B."/>
            <person name="Barry K.W."/>
            <person name="Bonito G."/>
            <person name="Buee M."/>
            <person name="Carver A."/>
            <person name="Chen C."/>
            <person name="Cichocki N."/>
            <person name="Clum A."/>
            <person name="Culley D."/>
            <person name="Crous P.W."/>
            <person name="Fauchery L."/>
            <person name="Girlanda M."/>
            <person name="Hayes R."/>
            <person name="Keri Z."/>
            <person name="LaButti K."/>
            <person name="Lipzen A."/>
            <person name="Lombard V."/>
            <person name="Magnuson J."/>
            <person name="Maillard F."/>
            <person name="Morin E."/>
            <person name="Murat C."/>
            <person name="Nolan M."/>
            <person name="Ohm R."/>
            <person name="Pangilinan J."/>
            <person name="Pereira M."/>
            <person name="Perotto S."/>
            <person name="Peter M."/>
            <person name="Riley R."/>
            <person name="Sitrit Y."/>
            <person name="Stielow B."/>
            <person name="Szollosi G."/>
            <person name="Zifcakova L."/>
            <person name="Stursova M."/>
            <person name="Spatafora J.W."/>
            <person name="Tedersoo L."/>
            <person name="Vaario L.-M."/>
            <person name="Yamada A."/>
            <person name="Yan M."/>
            <person name="Wang P."/>
            <person name="Xu J."/>
            <person name="Bruns T."/>
            <person name="Baldrian P."/>
            <person name="Vilgalys R."/>
            <person name="Henrissat B."/>
            <person name="Grigoriev I.V."/>
            <person name="Hibbett D."/>
            <person name="Nagy L.G."/>
            <person name="Martin F.M."/>
        </authorList>
    </citation>
    <scope>NUCLEOTIDE SEQUENCE</scope>
    <source>
        <strain evidence="1">Prilba</strain>
    </source>
</reference>
<name>A0A9P5MPW8_9AGAM</name>
<evidence type="ECO:0000313" key="2">
    <source>
        <dbReference type="Proteomes" id="UP000759537"/>
    </source>
</evidence>
<sequence>MDGSRCSTFTHSSTTFVYRFKFGAQLLSHHLSRCPARVILLAKSHDGLRRHFAGTGNKERGDFYLDRSFVLLHQRCLGSIEKDYIGRMYISAKDANGGRSKETYKKLVKTSCQVIDEELMNLIIYFMARRSAGERMISSSLMSQVNNYLFDFQSVFSIPMDVAISHPGQVVVETHPSEVTGQGQHTRVRWTGCVFTRHPCQFCTRCPLGR</sequence>
<dbReference type="AlphaFoldDB" id="A0A9P5MPW8"/>
<comment type="caution">
    <text evidence="1">The sequence shown here is derived from an EMBL/GenBank/DDBJ whole genome shotgun (WGS) entry which is preliminary data.</text>
</comment>